<dbReference type="Gene3D" id="3.30.300.30">
    <property type="match status" value="1"/>
</dbReference>
<dbReference type="Gene3D" id="3.40.50.12780">
    <property type="entry name" value="N-terminal domain of ligase-like"/>
    <property type="match status" value="1"/>
</dbReference>
<dbReference type="GO" id="GO:0016874">
    <property type="term" value="F:ligase activity"/>
    <property type="evidence" value="ECO:0007669"/>
    <property type="project" value="UniProtKB-KW"/>
</dbReference>
<reference evidence="5 6" key="1">
    <citation type="submission" date="2018-09" db="EMBL/GenBank/DDBJ databases">
        <authorList>
            <person name="Livingstone P.G."/>
            <person name="Whitworth D.E."/>
        </authorList>
    </citation>
    <scope>NUCLEOTIDE SEQUENCE [LARGE SCALE GENOMIC DNA]</scope>
    <source>
        <strain evidence="5 6">CA031B</strain>
    </source>
</reference>
<dbReference type="InterPro" id="IPR040097">
    <property type="entry name" value="FAAL/FAAC"/>
</dbReference>
<evidence type="ECO:0000259" key="4">
    <source>
        <dbReference type="Pfam" id="PF00501"/>
    </source>
</evidence>
<protein>
    <submittedName>
        <fullName evidence="5">Fatty acyl-AMP ligase</fullName>
    </submittedName>
</protein>
<evidence type="ECO:0000256" key="2">
    <source>
        <dbReference type="ARBA" id="ARBA00022598"/>
    </source>
</evidence>
<dbReference type="EMBL" id="RAWI01000354">
    <property type="protein sequence ID" value="RKH95183.1"/>
    <property type="molecule type" value="Genomic_DNA"/>
</dbReference>
<keyword evidence="6" id="KW-1185">Reference proteome</keyword>
<evidence type="ECO:0000256" key="3">
    <source>
        <dbReference type="SAM" id="MobiDB-lite"/>
    </source>
</evidence>
<dbReference type="SUPFAM" id="SSF56801">
    <property type="entry name" value="Acetyl-CoA synthetase-like"/>
    <property type="match status" value="1"/>
</dbReference>
<proteinExistence type="inferred from homology"/>
<name>A0ABX9Q8K8_9BACT</name>
<keyword evidence="2 5" id="KW-0436">Ligase</keyword>
<sequence>MPAFEHAPHITDLLREHARSRPDQEAVTLVRELDRADGATTFSYQRLDLEARRLAAWLQERFPEGERILLLYPVGVDFVAAFFGCLYAGMIAVPAPLPGQYAHQRRRVRSIARDAGVRAVFTDSVHAAAVTEWAQAEGLDGVTVLATDVPGVGDPEAWRMPPTSRDTLVLLQYTSGSTGEPKGVMVSHHNLLHNVASFQRALGFTDTTRFGGWIPLYHDMGLMAQLLPALFLGSSCVLMTPNAFVMRPHLWLRMIDKHDIGYSAAPNFAFELCRRRVSDAQLTGMDLSRWQFAANGSEPVQASTLRAFAQRFAAAGFRESALCPCYGMAEATVFVSGRAHRAPVVQRVVAEALEHHEYRVASEGQQARELVSCGVPEGYDVRVVDPTTRASLGPGHVGEIWLKGDSVSRGYWNNPHATAANFNAVTAEGDAGYLRTGDLGLMLDGEVYVTGRIKEMLITHGRNLYPQDLEHELRAQHPELATRFGAVFTVSPPDEEESVVVTHEVKGRFDTEAYQQLAARMKTTVSREFGIRVGGVVLLKPGSVQRTTSGKIQRAAMRTLFLANALPALHEELDAQVTHARQSQPQGPPPDLDAMHGAGEEELAG</sequence>
<feature type="region of interest" description="Disordered" evidence="3">
    <location>
        <begin position="577"/>
        <end position="605"/>
    </location>
</feature>
<dbReference type="Proteomes" id="UP000278907">
    <property type="component" value="Unassembled WGS sequence"/>
</dbReference>
<evidence type="ECO:0000256" key="1">
    <source>
        <dbReference type="ARBA" id="ARBA00006432"/>
    </source>
</evidence>
<dbReference type="InterPro" id="IPR042099">
    <property type="entry name" value="ANL_N_sf"/>
</dbReference>
<comment type="caution">
    <text evidence="5">The sequence shown here is derived from an EMBL/GenBank/DDBJ whole genome shotgun (WGS) entry which is preliminary data.</text>
</comment>
<dbReference type="InterPro" id="IPR045851">
    <property type="entry name" value="AMP-bd_C_sf"/>
</dbReference>
<dbReference type="RefSeq" id="WP_120585681.1">
    <property type="nucleotide sequence ID" value="NZ_RAWI01000354.1"/>
</dbReference>
<dbReference type="PANTHER" id="PTHR22754">
    <property type="entry name" value="DISCO-INTERACTING PROTEIN 2 DIP2 -RELATED"/>
    <property type="match status" value="1"/>
</dbReference>
<comment type="similarity">
    <text evidence="1">Belongs to the ATP-dependent AMP-binding enzyme family.</text>
</comment>
<dbReference type="InterPro" id="IPR020845">
    <property type="entry name" value="AMP-binding_CS"/>
</dbReference>
<accession>A0ABX9Q8K8</accession>
<dbReference type="Pfam" id="PF00501">
    <property type="entry name" value="AMP-binding"/>
    <property type="match status" value="1"/>
</dbReference>
<dbReference type="PANTHER" id="PTHR22754:SF32">
    <property type="entry name" value="DISCO-INTERACTING PROTEIN 2"/>
    <property type="match status" value="1"/>
</dbReference>
<feature type="domain" description="AMP-dependent synthetase/ligase" evidence="4">
    <location>
        <begin position="14"/>
        <end position="412"/>
    </location>
</feature>
<gene>
    <name evidence="5" type="ORF">D7Y13_32245</name>
</gene>
<dbReference type="InterPro" id="IPR000873">
    <property type="entry name" value="AMP-dep_synth/lig_dom"/>
</dbReference>
<dbReference type="CDD" id="cd05931">
    <property type="entry name" value="FAAL"/>
    <property type="match status" value="1"/>
</dbReference>
<organism evidence="5 6">
    <name type="scientific">Corallococcus praedator</name>
    <dbReference type="NCBI Taxonomy" id="2316724"/>
    <lineage>
        <taxon>Bacteria</taxon>
        <taxon>Pseudomonadati</taxon>
        <taxon>Myxococcota</taxon>
        <taxon>Myxococcia</taxon>
        <taxon>Myxococcales</taxon>
        <taxon>Cystobacterineae</taxon>
        <taxon>Myxococcaceae</taxon>
        <taxon>Corallococcus</taxon>
    </lineage>
</organism>
<evidence type="ECO:0000313" key="6">
    <source>
        <dbReference type="Proteomes" id="UP000278907"/>
    </source>
</evidence>
<dbReference type="PROSITE" id="PS00455">
    <property type="entry name" value="AMP_BINDING"/>
    <property type="match status" value="1"/>
</dbReference>
<evidence type="ECO:0000313" key="5">
    <source>
        <dbReference type="EMBL" id="RKH95183.1"/>
    </source>
</evidence>